<evidence type="ECO:0000313" key="2">
    <source>
        <dbReference type="EMBL" id="CAA9582375.1"/>
    </source>
</evidence>
<reference evidence="2" key="1">
    <citation type="submission" date="2020-02" db="EMBL/GenBank/DDBJ databases">
        <authorList>
            <person name="Meier V. D."/>
        </authorList>
    </citation>
    <scope>NUCLEOTIDE SEQUENCE</scope>
    <source>
        <strain evidence="2">AVDCRST_MAG59</strain>
    </source>
</reference>
<sequence>MFSPTIRVSPSRRPTPTTFHRFAGPTDPDVRFQARHPERGGGSPATAAYSFGGSRSRSEILRLRAQHDEAGVGR</sequence>
<name>A0A6J4VT66_9BACT</name>
<feature type="region of interest" description="Disordered" evidence="1">
    <location>
        <begin position="1"/>
        <end position="29"/>
    </location>
</feature>
<dbReference type="EMBL" id="CADCWF010000353">
    <property type="protein sequence ID" value="CAA9582375.1"/>
    <property type="molecule type" value="Genomic_DNA"/>
</dbReference>
<evidence type="ECO:0000256" key="1">
    <source>
        <dbReference type="SAM" id="MobiDB-lite"/>
    </source>
</evidence>
<feature type="compositionally biased region" description="Polar residues" evidence="1">
    <location>
        <begin position="1"/>
        <end position="18"/>
    </location>
</feature>
<organism evidence="2">
    <name type="scientific">uncultured Thermomicrobiales bacterium</name>
    <dbReference type="NCBI Taxonomy" id="1645740"/>
    <lineage>
        <taxon>Bacteria</taxon>
        <taxon>Pseudomonadati</taxon>
        <taxon>Thermomicrobiota</taxon>
        <taxon>Thermomicrobia</taxon>
        <taxon>Thermomicrobiales</taxon>
        <taxon>environmental samples</taxon>
    </lineage>
</organism>
<protein>
    <submittedName>
        <fullName evidence="2">Uncharacterized protein</fullName>
    </submittedName>
</protein>
<gene>
    <name evidence="2" type="ORF">AVDCRST_MAG59-4955</name>
</gene>
<accession>A0A6J4VT66</accession>
<proteinExistence type="predicted"/>
<dbReference type="AlphaFoldDB" id="A0A6J4VT66"/>